<organism evidence="2 3">
    <name type="scientific">Capronia epimyces CBS 606.96</name>
    <dbReference type="NCBI Taxonomy" id="1182542"/>
    <lineage>
        <taxon>Eukaryota</taxon>
        <taxon>Fungi</taxon>
        <taxon>Dikarya</taxon>
        <taxon>Ascomycota</taxon>
        <taxon>Pezizomycotina</taxon>
        <taxon>Eurotiomycetes</taxon>
        <taxon>Chaetothyriomycetidae</taxon>
        <taxon>Chaetothyriales</taxon>
        <taxon>Herpotrichiellaceae</taxon>
        <taxon>Capronia</taxon>
    </lineage>
</organism>
<accession>W9YIL5</accession>
<evidence type="ECO:0000256" key="1">
    <source>
        <dbReference type="SAM" id="MobiDB-lite"/>
    </source>
</evidence>
<name>W9YIL5_9EURO</name>
<dbReference type="STRING" id="1182542.W9YIL5"/>
<evidence type="ECO:0008006" key="4">
    <source>
        <dbReference type="Google" id="ProtNLM"/>
    </source>
</evidence>
<dbReference type="RefSeq" id="XP_007730498.1">
    <property type="nucleotide sequence ID" value="XM_007732308.1"/>
</dbReference>
<dbReference type="PANTHER" id="PTHR38116">
    <property type="entry name" value="CHROMOSOME 7, WHOLE GENOME SHOTGUN SEQUENCE"/>
    <property type="match status" value="1"/>
</dbReference>
<dbReference type="OrthoDB" id="2245989at2759"/>
<reference evidence="2 3" key="1">
    <citation type="submission" date="2013-03" db="EMBL/GenBank/DDBJ databases">
        <title>The Genome Sequence of Capronia epimyces CBS 606.96.</title>
        <authorList>
            <consortium name="The Broad Institute Genomics Platform"/>
            <person name="Cuomo C."/>
            <person name="de Hoog S."/>
            <person name="Gorbushina A."/>
            <person name="Walker B."/>
            <person name="Young S.K."/>
            <person name="Zeng Q."/>
            <person name="Gargeya S."/>
            <person name="Fitzgerald M."/>
            <person name="Haas B."/>
            <person name="Abouelleil A."/>
            <person name="Allen A.W."/>
            <person name="Alvarado L."/>
            <person name="Arachchi H.M."/>
            <person name="Berlin A.M."/>
            <person name="Chapman S.B."/>
            <person name="Gainer-Dewar J."/>
            <person name="Goldberg J."/>
            <person name="Griggs A."/>
            <person name="Gujja S."/>
            <person name="Hansen M."/>
            <person name="Howarth C."/>
            <person name="Imamovic A."/>
            <person name="Ireland A."/>
            <person name="Larimer J."/>
            <person name="McCowan C."/>
            <person name="Murphy C."/>
            <person name="Pearson M."/>
            <person name="Poon T.W."/>
            <person name="Priest M."/>
            <person name="Roberts A."/>
            <person name="Saif S."/>
            <person name="Shea T."/>
            <person name="Sisk P."/>
            <person name="Sykes S."/>
            <person name="Wortman J."/>
            <person name="Nusbaum C."/>
            <person name="Birren B."/>
        </authorList>
    </citation>
    <scope>NUCLEOTIDE SEQUENCE [LARGE SCALE GENOMIC DNA]</scope>
    <source>
        <strain evidence="2 3">CBS 606.96</strain>
    </source>
</reference>
<comment type="caution">
    <text evidence="2">The sequence shown here is derived from an EMBL/GenBank/DDBJ whole genome shotgun (WGS) entry which is preliminary data.</text>
</comment>
<dbReference type="Pfam" id="PF11905">
    <property type="entry name" value="DUF3425"/>
    <property type="match status" value="1"/>
</dbReference>
<feature type="region of interest" description="Disordered" evidence="1">
    <location>
        <begin position="1"/>
        <end position="78"/>
    </location>
</feature>
<dbReference type="PANTHER" id="PTHR38116:SF1">
    <property type="entry name" value="BZIP DOMAIN-CONTAINING PROTEIN"/>
    <property type="match status" value="1"/>
</dbReference>
<proteinExistence type="predicted"/>
<dbReference type="GeneID" id="19166298"/>
<dbReference type="Proteomes" id="UP000019478">
    <property type="component" value="Unassembled WGS sequence"/>
</dbReference>
<dbReference type="InterPro" id="IPR021833">
    <property type="entry name" value="DUF3425"/>
</dbReference>
<evidence type="ECO:0000313" key="3">
    <source>
        <dbReference type="Proteomes" id="UP000019478"/>
    </source>
</evidence>
<gene>
    <name evidence="2" type="ORF">A1O3_02165</name>
</gene>
<feature type="compositionally biased region" description="Basic and acidic residues" evidence="1">
    <location>
        <begin position="1"/>
        <end position="15"/>
    </location>
</feature>
<dbReference type="EMBL" id="AMGY01000002">
    <property type="protein sequence ID" value="EXJ89101.1"/>
    <property type="molecule type" value="Genomic_DNA"/>
</dbReference>
<protein>
    <recommendedName>
        <fullName evidence="4">BZIP domain-containing protein</fullName>
    </recommendedName>
</protein>
<sequence>MDDWHGLKDPVERRKLQNRLRQRAWRQRQRQTAEASIPITDPKPWQGYGMLIASSSTTPSPPTQDASSSSYDTKPAKRKRQLIPPLLPYSTSAIIDRPPPRVVFPLSADHCLITLVQYNVLRAILYNMATLSLLDHLPSVECHAMFGISGLKVGQLPAGEIPIDLQPTPLQKCTPHPVWIDALPFPAMRDNLILRAEEYDIHDLGYDLATALYEGFDDAERRGLLVWGDPWYMGGWEISEGFARKWGFLLKGCSAVIESTNRWRTMRGADRLVVEVEV</sequence>
<keyword evidence="3" id="KW-1185">Reference proteome</keyword>
<dbReference type="AlphaFoldDB" id="W9YIL5"/>
<evidence type="ECO:0000313" key="2">
    <source>
        <dbReference type="EMBL" id="EXJ89101.1"/>
    </source>
</evidence>
<dbReference type="eggNOG" id="ENOG502SMKX">
    <property type="taxonomic scope" value="Eukaryota"/>
</dbReference>
<dbReference type="HOGENOM" id="CLU_033726_0_0_1"/>
<feature type="compositionally biased region" description="Basic residues" evidence="1">
    <location>
        <begin position="16"/>
        <end position="29"/>
    </location>
</feature>
<feature type="compositionally biased region" description="Low complexity" evidence="1">
    <location>
        <begin position="54"/>
        <end position="70"/>
    </location>
</feature>